<accession>A0ABW5WDK1</accession>
<dbReference type="Proteomes" id="UP001597478">
    <property type="component" value="Unassembled WGS sequence"/>
</dbReference>
<keyword evidence="2" id="KW-1185">Reference proteome</keyword>
<gene>
    <name evidence="1" type="ORF">ACFS2C_22010</name>
</gene>
<evidence type="ECO:0000313" key="1">
    <source>
        <dbReference type="EMBL" id="MFD2802068.1"/>
    </source>
</evidence>
<comment type="caution">
    <text evidence="1">The sequence shown here is derived from an EMBL/GenBank/DDBJ whole genome shotgun (WGS) entry which is preliminary data.</text>
</comment>
<evidence type="ECO:0000313" key="2">
    <source>
        <dbReference type="Proteomes" id="UP001597478"/>
    </source>
</evidence>
<dbReference type="RefSeq" id="WP_377390266.1">
    <property type="nucleotide sequence ID" value="NZ_JBHSAN010000022.1"/>
</dbReference>
<organism evidence="1 2">
    <name type="scientific">Prauserella oleivorans</name>
    <dbReference type="NCBI Taxonomy" id="1478153"/>
    <lineage>
        <taxon>Bacteria</taxon>
        <taxon>Bacillati</taxon>
        <taxon>Actinomycetota</taxon>
        <taxon>Actinomycetes</taxon>
        <taxon>Pseudonocardiales</taxon>
        <taxon>Pseudonocardiaceae</taxon>
        <taxon>Prauserella</taxon>
    </lineage>
</organism>
<sequence length="124" mass="13595">MNLYVELGQFEEPLLMALGCSAQVEDEVRQHVQYIQVGVTCPTRLGRILRVEFGDLVKDELSFRLEIVVPLTKPLGERVSRVGVLGLAENVVLPTGQVGRAPLKPSSPLRPFLARPLLGAVHVS</sequence>
<dbReference type="EMBL" id="JBHUOF010000041">
    <property type="protein sequence ID" value="MFD2802068.1"/>
    <property type="molecule type" value="Genomic_DNA"/>
</dbReference>
<reference evidence="2" key="1">
    <citation type="journal article" date="2019" name="Int. J. Syst. Evol. Microbiol.">
        <title>The Global Catalogue of Microorganisms (GCM) 10K type strain sequencing project: providing services to taxonomists for standard genome sequencing and annotation.</title>
        <authorList>
            <consortium name="The Broad Institute Genomics Platform"/>
            <consortium name="The Broad Institute Genome Sequencing Center for Infectious Disease"/>
            <person name="Wu L."/>
            <person name="Ma J."/>
        </authorList>
    </citation>
    <scope>NUCLEOTIDE SEQUENCE [LARGE SCALE GENOMIC DNA]</scope>
    <source>
        <strain evidence="2">IBRC-M 10906</strain>
    </source>
</reference>
<protein>
    <submittedName>
        <fullName evidence="1">Uncharacterized protein</fullName>
    </submittedName>
</protein>
<name>A0ABW5WDK1_9PSEU</name>
<proteinExistence type="predicted"/>